<dbReference type="SUPFAM" id="SSF53822">
    <property type="entry name" value="Periplasmic binding protein-like I"/>
    <property type="match status" value="1"/>
</dbReference>
<comment type="caution">
    <text evidence="1">The sequence shown here is derived from an EMBL/GenBank/DDBJ whole genome shotgun (WGS) entry which is preliminary data.</text>
</comment>
<dbReference type="RefSeq" id="WP_188854202.1">
    <property type="nucleotide sequence ID" value="NZ_BMJJ01000011.1"/>
</dbReference>
<name>A0A917DFG2_9HYPH</name>
<protein>
    <submittedName>
        <fullName evidence="1">Negative amidase regulator, AmiC</fullName>
    </submittedName>
</protein>
<dbReference type="PANTHER" id="PTHR47628">
    <property type="match status" value="1"/>
</dbReference>
<keyword evidence="2" id="KW-1185">Reference proteome</keyword>
<dbReference type="Pfam" id="PF13433">
    <property type="entry name" value="Peripla_BP_5"/>
    <property type="match status" value="1"/>
</dbReference>
<proteinExistence type="predicted"/>
<dbReference type="AlphaFoldDB" id="A0A917DFG2"/>
<sequence>MLRKRIELGLLFSRSGNYSLLGEACRDGAMMAVESVNADPQASVTFVPVERDPEGRIDAYAPLCEDILKRSGARHVVGCITSWSRKEVIPVLEKCGGLLWYPAPYEGFEASEHVVYSHACPNQHLVPLVAHVVPRFGRDAFLVGSNYIWGWEMNRVARDLVADAGGEVRGERYLPMGDTDVARLIEEIRATLPNFVLNNLIGPSSYAFFKAYAALGEADARFRPDRRPIVSCNLTEPELPALGGSGEGHLSIGPFFHDAKLAVPGPTSSFMAAAHSAVTVLAATIARTGSDAPEVTAGAFEGQIFTTALGRIAIDRQTQHSSLPVKLGRIRGAGFEVLESSPLVAPDPYLSRYDPHTVFARPGLRVVQ</sequence>
<dbReference type="PANTHER" id="PTHR47628:SF1">
    <property type="entry name" value="ALIPHATIC AMIDASE EXPRESSION-REGULATING PROTEIN"/>
    <property type="match status" value="1"/>
</dbReference>
<reference evidence="1" key="1">
    <citation type="journal article" date="2014" name="Int. J. Syst. Evol. Microbiol.">
        <title>Complete genome sequence of Corynebacterium casei LMG S-19264T (=DSM 44701T), isolated from a smear-ripened cheese.</title>
        <authorList>
            <consortium name="US DOE Joint Genome Institute (JGI-PGF)"/>
            <person name="Walter F."/>
            <person name="Albersmeier A."/>
            <person name="Kalinowski J."/>
            <person name="Ruckert C."/>
        </authorList>
    </citation>
    <scope>NUCLEOTIDE SEQUENCE</scope>
    <source>
        <strain evidence="1">CGMCC 1.15493</strain>
    </source>
</reference>
<accession>A0A917DFG2</accession>
<dbReference type="EMBL" id="BMJJ01000011">
    <property type="protein sequence ID" value="GGD33327.1"/>
    <property type="molecule type" value="Genomic_DNA"/>
</dbReference>
<dbReference type="Gene3D" id="3.40.50.2300">
    <property type="match status" value="2"/>
</dbReference>
<gene>
    <name evidence="1" type="ORF">GCM10011335_40430</name>
</gene>
<dbReference type="Proteomes" id="UP000613160">
    <property type="component" value="Unassembled WGS sequence"/>
</dbReference>
<reference evidence="1" key="2">
    <citation type="submission" date="2020-09" db="EMBL/GenBank/DDBJ databases">
        <authorList>
            <person name="Sun Q."/>
            <person name="Zhou Y."/>
        </authorList>
    </citation>
    <scope>NUCLEOTIDE SEQUENCE</scope>
    <source>
        <strain evidence="1">CGMCC 1.15493</strain>
    </source>
</reference>
<evidence type="ECO:0000313" key="1">
    <source>
        <dbReference type="EMBL" id="GGD33327.1"/>
    </source>
</evidence>
<evidence type="ECO:0000313" key="2">
    <source>
        <dbReference type="Proteomes" id="UP000613160"/>
    </source>
</evidence>
<organism evidence="1 2">
    <name type="scientific">Aureimonas glaciei</name>
    <dbReference type="NCBI Taxonomy" id="1776957"/>
    <lineage>
        <taxon>Bacteria</taxon>
        <taxon>Pseudomonadati</taxon>
        <taxon>Pseudomonadota</taxon>
        <taxon>Alphaproteobacteria</taxon>
        <taxon>Hyphomicrobiales</taxon>
        <taxon>Aurantimonadaceae</taxon>
        <taxon>Aureimonas</taxon>
    </lineage>
</organism>
<dbReference type="InterPro" id="IPR028082">
    <property type="entry name" value="Peripla_BP_I"/>
</dbReference>